<evidence type="ECO:0000313" key="2">
    <source>
        <dbReference type="EMBL" id="CTQ47703.1"/>
    </source>
</evidence>
<feature type="region of interest" description="Disordered" evidence="1">
    <location>
        <begin position="80"/>
        <end position="112"/>
    </location>
</feature>
<dbReference type="EMBL" id="CXST01000014">
    <property type="protein sequence ID" value="CTQ47703.1"/>
    <property type="molecule type" value="Genomic_DNA"/>
</dbReference>
<sequence length="172" mass="18408">MLYGLPWPFRILEIGQIRQIEALDPRSDVGGRDLPSARFLCLSSQNAGKGFGCAAPCDDSCLIALGEADSGVGEGRLKSRTAVGGPPGSQNINVERTRRNGGTLSDMPFGRSHSLRPGLVRKSRSKHRVCNIIAAVFSKRVDHSFVVLACDHRQTELVLDDAADLLASGALP</sequence>
<proteinExistence type="predicted"/>
<accession>A0A0M6YDX1</accession>
<evidence type="ECO:0000256" key="1">
    <source>
        <dbReference type="SAM" id="MobiDB-lite"/>
    </source>
</evidence>
<gene>
    <name evidence="2" type="ORF">LAL4801_06165</name>
</gene>
<keyword evidence="3" id="KW-1185">Reference proteome</keyword>
<dbReference type="Proteomes" id="UP000048926">
    <property type="component" value="Unassembled WGS sequence"/>
</dbReference>
<protein>
    <submittedName>
        <fullName evidence="2">Uncharacterized protein</fullName>
    </submittedName>
</protein>
<evidence type="ECO:0000313" key="3">
    <source>
        <dbReference type="Proteomes" id="UP000048926"/>
    </source>
</evidence>
<reference evidence="3" key="1">
    <citation type="submission" date="2015-07" db="EMBL/GenBank/DDBJ databases">
        <authorList>
            <person name="Rodrigo-Torres Lidia"/>
            <person name="Arahal R.David."/>
        </authorList>
    </citation>
    <scope>NUCLEOTIDE SEQUENCE [LARGE SCALE GENOMIC DNA]</scope>
    <source>
        <strain evidence="3">CECT 4801</strain>
    </source>
</reference>
<name>A0A0M6YDX1_9HYPH</name>
<dbReference type="AlphaFoldDB" id="A0A0M6YDX1"/>
<organism evidence="2 3">
    <name type="scientific">Roseibium aggregatum</name>
    <dbReference type="NCBI Taxonomy" id="187304"/>
    <lineage>
        <taxon>Bacteria</taxon>
        <taxon>Pseudomonadati</taxon>
        <taxon>Pseudomonadota</taxon>
        <taxon>Alphaproteobacteria</taxon>
        <taxon>Hyphomicrobiales</taxon>
        <taxon>Stappiaceae</taxon>
        <taxon>Roseibium</taxon>
    </lineage>
</organism>